<dbReference type="Proteomes" id="UP001337305">
    <property type="component" value="Unassembled WGS sequence"/>
</dbReference>
<gene>
    <name evidence="4" type="ORF">N1F79_12890</name>
</gene>
<evidence type="ECO:0000256" key="1">
    <source>
        <dbReference type="SAM" id="Phobius"/>
    </source>
</evidence>
<evidence type="ECO:0000313" key="5">
    <source>
        <dbReference type="Proteomes" id="UP001337305"/>
    </source>
</evidence>
<comment type="caution">
    <text evidence="4">The sequence shown here is derived from an EMBL/GenBank/DDBJ whole genome shotgun (WGS) entry which is preliminary data.</text>
</comment>
<dbReference type="Gene3D" id="3.55.50.30">
    <property type="match status" value="1"/>
</dbReference>
<feature type="domain" description="FecR protein" evidence="2">
    <location>
        <begin position="178"/>
        <end position="273"/>
    </location>
</feature>
<dbReference type="InterPro" id="IPR012373">
    <property type="entry name" value="Ferrdict_sens_TM"/>
</dbReference>
<evidence type="ECO:0000313" key="4">
    <source>
        <dbReference type="EMBL" id="MEF3834028.1"/>
    </source>
</evidence>
<dbReference type="Pfam" id="PF16344">
    <property type="entry name" value="FecR_C"/>
    <property type="match status" value="1"/>
</dbReference>
<reference evidence="4 5" key="1">
    <citation type="submission" date="2022-09" db="EMBL/GenBank/DDBJ databases">
        <title>Genome sequencing of Flavivirga sp. MEBiC05379.</title>
        <authorList>
            <person name="Oh H.-M."/>
            <person name="Kwon K.K."/>
            <person name="Park M.J."/>
            <person name="Yang S.-H."/>
        </authorList>
    </citation>
    <scope>NUCLEOTIDE SEQUENCE [LARGE SCALE GENOMIC DNA]</scope>
    <source>
        <strain evidence="4 5">MEBiC05379</strain>
    </source>
</reference>
<dbReference type="Gene3D" id="2.60.120.1440">
    <property type="match status" value="1"/>
</dbReference>
<organism evidence="4 5">
    <name type="scientific">Flavivirga spongiicola</name>
    <dbReference type="NCBI Taxonomy" id="421621"/>
    <lineage>
        <taxon>Bacteria</taxon>
        <taxon>Pseudomonadati</taxon>
        <taxon>Bacteroidota</taxon>
        <taxon>Flavobacteriia</taxon>
        <taxon>Flavobacteriales</taxon>
        <taxon>Flavobacteriaceae</taxon>
        <taxon>Flavivirga</taxon>
    </lineage>
</organism>
<dbReference type="PANTHER" id="PTHR30273">
    <property type="entry name" value="PERIPLASMIC SIGNAL SENSOR AND SIGMA FACTOR ACTIVATOR FECR-RELATED"/>
    <property type="match status" value="1"/>
</dbReference>
<dbReference type="PANTHER" id="PTHR30273:SF2">
    <property type="entry name" value="PROTEIN FECR"/>
    <property type="match status" value="1"/>
</dbReference>
<dbReference type="EMBL" id="JAODOP010000004">
    <property type="protein sequence ID" value="MEF3834028.1"/>
    <property type="molecule type" value="Genomic_DNA"/>
</dbReference>
<feature type="domain" description="Protein FecR C-terminal" evidence="3">
    <location>
        <begin position="317"/>
        <end position="386"/>
    </location>
</feature>
<dbReference type="Pfam" id="PF04773">
    <property type="entry name" value="FecR"/>
    <property type="match status" value="1"/>
</dbReference>
<keyword evidence="1" id="KW-0472">Membrane</keyword>
<dbReference type="RefSeq" id="WP_303306362.1">
    <property type="nucleotide sequence ID" value="NZ_JAODOP010000004.1"/>
</dbReference>
<keyword evidence="1" id="KW-0812">Transmembrane</keyword>
<dbReference type="InterPro" id="IPR006860">
    <property type="entry name" value="FecR"/>
</dbReference>
<feature type="transmembrane region" description="Helical" evidence="1">
    <location>
        <begin position="81"/>
        <end position="98"/>
    </location>
</feature>
<protein>
    <submittedName>
        <fullName evidence="4">FecR domain-containing protein</fullName>
    </submittedName>
</protein>
<dbReference type="InterPro" id="IPR032508">
    <property type="entry name" value="FecR_C"/>
</dbReference>
<evidence type="ECO:0000259" key="2">
    <source>
        <dbReference type="Pfam" id="PF04773"/>
    </source>
</evidence>
<evidence type="ECO:0000259" key="3">
    <source>
        <dbReference type="Pfam" id="PF16344"/>
    </source>
</evidence>
<keyword evidence="1" id="KW-1133">Transmembrane helix</keyword>
<name>A0ABU7XU36_9FLAO</name>
<sequence length="387" mass="44352">MHIDKEYLIKLIDKFQEGKASDDEIRLLVNFYKYCQKTNDWPAEIPNKDLVLKGVLSKVEKGISSSNKNDVKTKYLQFSRILKYAAIIVILIGLGYFYKQGSFSNESINETQEIVDHNIKTGTDKATLTLGDGTEIVLEKNQNYSDKNATSDGEKIIYNAAPLKKPKVKIAYHYLTIPRGGQYYLKLSDGTGVWLNSESQLKYPIHFVEGETRRVELVYGEAYFDVSPSSKHKGANFKVYNSAQEIDVLGTEFNVKAYKDETHIYTTLVEGKVAISANKENQTLAPNQQSDLNIETNSINITVVDVYNEISWKEGLFIFEEKPLKNIMKVLSRWYDMDVIFINKAIEKEEFNGLLRKDQKIEDILSNIKKFGTIKNYRINDKKVIIE</sequence>
<keyword evidence="5" id="KW-1185">Reference proteome</keyword>
<proteinExistence type="predicted"/>
<accession>A0ABU7XU36</accession>